<proteinExistence type="predicted"/>
<dbReference type="InterPro" id="IPR013154">
    <property type="entry name" value="ADH-like_N"/>
</dbReference>
<dbReference type="InterPro" id="IPR052711">
    <property type="entry name" value="Zinc_ADH-like"/>
</dbReference>
<feature type="domain" description="Enoyl reductase (ER)" evidence="1">
    <location>
        <begin position="13"/>
        <end position="331"/>
    </location>
</feature>
<evidence type="ECO:0000259" key="1">
    <source>
        <dbReference type="SMART" id="SM00829"/>
    </source>
</evidence>
<comment type="caution">
    <text evidence="2">The sequence shown here is derived from an EMBL/GenBank/DDBJ whole genome shotgun (WGS) entry which is preliminary data.</text>
</comment>
<accession>A0A8J3ADT1</accession>
<gene>
    <name evidence="2" type="primary">adh3</name>
    <name evidence="2" type="ORF">GCM10007377_01080</name>
</gene>
<organism evidence="2 3">
    <name type="scientific">Galliscardovia ingluviei</name>
    <dbReference type="NCBI Taxonomy" id="1769422"/>
    <lineage>
        <taxon>Bacteria</taxon>
        <taxon>Bacillati</taxon>
        <taxon>Actinomycetota</taxon>
        <taxon>Actinomycetes</taxon>
        <taxon>Bifidobacteriales</taxon>
        <taxon>Bifidobacteriaceae</taxon>
        <taxon>Galliscardovia</taxon>
    </lineage>
</organism>
<dbReference type="AlphaFoldDB" id="A0A8J3ADT1"/>
<dbReference type="Proteomes" id="UP000619536">
    <property type="component" value="Unassembled WGS sequence"/>
</dbReference>
<dbReference type="Pfam" id="PF00107">
    <property type="entry name" value="ADH_zinc_N"/>
    <property type="match status" value="1"/>
</dbReference>
<dbReference type="SMART" id="SM00829">
    <property type="entry name" value="PKS_ER"/>
    <property type="match status" value="1"/>
</dbReference>
<dbReference type="Gene3D" id="3.40.50.720">
    <property type="entry name" value="NAD(P)-binding Rossmann-like Domain"/>
    <property type="match status" value="1"/>
</dbReference>
<dbReference type="Pfam" id="PF08240">
    <property type="entry name" value="ADH_N"/>
    <property type="match status" value="1"/>
</dbReference>
<reference evidence="2" key="2">
    <citation type="submission" date="2020-09" db="EMBL/GenBank/DDBJ databases">
        <authorList>
            <person name="Sun Q."/>
            <person name="Sedlacek I."/>
        </authorList>
    </citation>
    <scope>NUCLEOTIDE SEQUENCE</scope>
    <source>
        <strain evidence="2">CCM 8606</strain>
    </source>
</reference>
<protein>
    <submittedName>
        <fullName evidence="2">Zn-dependent oxidoreductase</fullName>
    </submittedName>
</protein>
<dbReference type="InterPro" id="IPR036291">
    <property type="entry name" value="NAD(P)-bd_dom_sf"/>
</dbReference>
<dbReference type="PANTHER" id="PTHR45033:SF3">
    <property type="entry name" value="DEHYDROGENASE, PUTATIVE (AFU_ORTHOLOGUE AFUA_2G13270)-RELATED"/>
    <property type="match status" value="1"/>
</dbReference>
<evidence type="ECO:0000313" key="3">
    <source>
        <dbReference type="Proteomes" id="UP000619536"/>
    </source>
</evidence>
<dbReference type="GO" id="GO:0016491">
    <property type="term" value="F:oxidoreductase activity"/>
    <property type="evidence" value="ECO:0007669"/>
    <property type="project" value="InterPro"/>
</dbReference>
<sequence length="333" mass="34828">MKAISAQSIHPDNPLAGLQVTQIADLDTANTFGQHGARIRIAANSVNHHDIWSLMGGGLSERQLPMTLGTDGAGVLVDAGSGVPGCAIGDEVVIYSVFGADHAGVGAGARRTLPSEYYPGLMQEYVDVPCAHVFAKPNNLSMSEVAALGTGWLTAYTMLFEAAQVKPGDSVLIQGAGGSVATAAIQMAHAAGLEVLVTSRSTERQNRALALGADVAVDSGARLLHKVDAVLDSVGQATWSHSIKSVRQGGTVVTCGATSGDQPGAELTRVFFQEIRVQGVTMGSPENFARMLRFVEHADLHPVIDGVYDVDHASVAFDRVVQGSMFGNVVVQW</sequence>
<dbReference type="EMBL" id="BMDH01000001">
    <property type="protein sequence ID" value="GGI12462.1"/>
    <property type="molecule type" value="Genomic_DNA"/>
</dbReference>
<dbReference type="InterPro" id="IPR011032">
    <property type="entry name" value="GroES-like_sf"/>
</dbReference>
<name>A0A8J3ADT1_9BIFI</name>
<dbReference type="PANTHER" id="PTHR45033">
    <property type="match status" value="1"/>
</dbReference>
<dbReference type="Gene3D" id="3.90.180.10">
    <property type="entry name" value="Medium-chain alcohol dehydrogenases, catalytic domain"/>
    <property type="match status" value="1"/>
</dbReference>
<dbReference type="InterPro" id="IPR020843">
    <property type="entry name" value="ER"/>
</dbReference>
<dbReference type="SUPFAM" id="SSF50129">
    <property type="entry name" value="GroES-like"/>
    <property type="match status" value="1"/>
</dbReference>
<dbReference type="SUPFAM" id="SSF51735">
    <property type="entry name" value="NAD(P)-binding Rossmann-fold domains"/>
    <property type="match status" value="1"/>
</dbReference>
<keyword evidence="3" id="KW-1185">Reference proteome</keyword>
<evidence type="ECO:0000313" key="2">
    <source>
        <dbReference type="EMBL" id="GGI12462.1"/>
    </source>
</evidence>
<dbReference type="RefSeq" id="WP_188354312.1">
    <property type="nucleotide sequence ID" value="NZ_BMDH01000001.1"/>
</dbReference>
<dbReference type="InterPro" id="IPR013149">
    <property type="entry name" value="ADH-like_C"/>
</dbReference>
<reference evidence="2" key="1">
    <citation type="journal article" date="2014" name="Int. J. Syst. Evol. Microbiol.">
        <title>Complete genome sequence of Corynebacterium casei LMG S-19264T (=DSM 44701T), isolated from a smear-ripened cheese.</title>
        <authorList>
            <consortium name="US DOE Joint Genome Institute (JGI-PGF)"/>
            <person name="Walter F."/>
            <person name="Albersmeier A."/>
            <person name="Kalinowski J."/>
            <person name="Ruckert C."/>
        </authorList>
    </citation>
    <scope>NUCLEOTIDE SEQUENCE</scope>
    <source>
        <strain evidence="2">CCM 8606</strain>
    </source>
</reference>